<evidence type="ECO:0000259" key="4">
    <source>
        <dbReference type="PROSITE" id="PS51532"/>
    </source>
</evidence>
<feature type="coiled-coil region" evidence="2">
    <location>
        <begin position="44"/>
        <end position="71"/>
    </location>
</feature>
<organism evidence="5 6">
    <name type="scientific">Discina gigas</name>
    <dbReference type="NCBI Taxonomy" id="1032678"/>
    <lineage>
        <taxon>Eukaryota</taxon>
        <taxon>Fungi</taxon>
        <taxon>Dikarya</taxon>
        <taxon>Ascomycota</taxon>
        <taxon>Pezizomycotina</taxon>
        <taxon>Pezizomycetes</taxon>
        <taxon>Pezizales</taxon>
        <taxon>Discinaceae</taxon>
        <taxon>Discina</taxon>
    </lineage>
</organism>
<comment type="caution">
    <text evidence="5">The sequence shown here is derived from an EMBL/GenBank/DDBJ whole genome shotgun (WGS) entry which is preliminary data.</text>
</comment>
<dbReference type="InterPro" id="IPR010400">
    <property type="entry name" value="PITH_dom"/>
</dbReference>
<dbReference type="EMBL" id="JBBBZM010000021">
    <property type="protein sequence ID" value="KAL0638552.1"/>
    <property type="molecule type" value="Genomic_DNA"/>
</dbReference>
<feature type="domain" description="PITH" evidence="4">
    <location>
        <begin position="135"/>
        <end position="321"/>
    </location>
</feature>
<dbReference type="InterPro" id="IPR008979">
    <property type="entry name" value="Galactose-bd-like_sf"/>
</dbReference>
<feature type="compositionally biased region" description="Basic and acidic residues" evidence="3">
    <location>
        <begin position="101"/>
        <end position="124"/>
    </location>
</feature>
<reference evidence="5 6" key="1">
    <citation type="submission" date="2024-02" db="EMBL/GenBank/DDBJ databases">
        <title>Discinaceae phylogenomics.</title>
        <authorList>
            <person name="Dirks A.C."/>
            <person name="James T.Y."/>
        </authorList>
    </citation>
    <scope>NUCLEOTIDE SEQUENCE [LARGE SCALE GENOMIC DNA]</scope>
    <source>
        <strain evidence="5 6">ACD0624</strain>
    </source>
</reference>
<keyword evidence="2" id="KW-0175">Coiled coil</keyword>
<dbReference type="SUPFAM" id="SSF49785">
    <property type="entry name" value="Galactose-binding domain-like"/>
    <property type="match status" value="1"/>
</dbReference>
<dbReference type="PANTHER" id="PTHR12175:SF1">
    <property type="entry name" value="PITH DOMAIN-CONTAINING PROTEIN 1"/>
    <property type="match status" value="1"/>
</dbReference>
<feature type="region of interest" description="Disordered" evidence="3">
    <location>
        <begin position="1"/>
        <end position="28"/>
    </location>
</feature>
<gene>
    <name evidence="5" type="ORF">Q9L58_002488</name>
</gene>
<dbReference type="InterPro" id="IPR045099">
    <property type="entry name" value="PITH1-like"/>
</dbReference>
<accession>A0ABR3GRL8</accession>
<feature type="compositionally biased region" description="Low complexity" evidence="3">
    <location>
        <begin position="14"/>
        <end position="28"/>
    </location>
</feature>
<dbReference type="PROSITE" id="PS51532">
    <property type="entry name" value="PITH"/>
    <property type="match status" value="1"/>
</dbReference>
<feature type="region of interest" description="Disordered" evidence="3">
    <location>
        <begin position="96"/>
        <end position="126"/>
    </location>
</feature>
<dbReference type="Gene3D" id="2.60.120.470">
    <property type="entry name" value="PITH domain"/>
    <property type="match status" value="1"/>
</dbReference>
<dbReference type="Pfam" id="PF06201">
    <property type="entry name" value="PITH"/>
    <property type="match status" value="1"/>
</dbReference>
<comment type="similarity">
    <text evidence="1">Belongs to the PITHD1 family.</text>
</comment>
<keyword evidence="6" id="KW-1185">Reference proteome</keyword>
<dbReference type="Pfam" id="PF08654">
    <property type="entry name" value="DASH_Dad2"/>
    <property type="match status" value="1"/>
</dbReference>
<protein>
    <recommendedName>
        <fullName evidence="4">PITH domain-containing protein</fullName>
    </recommendedName>
</protein>
<evidence type="ECO:0000313" key="6">
    <source>
        <dbReference type="Proteomes" id="UP001447188"/>
    </source>
</evidence>
<dbReference type="InterPro" id="IPR013963">
    <property type="entry name" value="DASH_Dad2"/>
</dbReference>
<evidence type="ECO:0000313" key="5">
    <source>
        <dbReference type="EMBL" id="KAL0638552.1"/>
    </source>
</evidence>
<evidence type="ECO:0000256" key="1">
    <source>
        <dbReference type="ARBA" id="ARBA00025788"/>
    </source>
</evidence>
<evidence type="ECO:0000256" key="3">
    <source>
        <dbReference type="SAM" id="MobiDB-lite"/>
    </source>
</evidence>
<proteinExistence type="inferred from homology"/>
<sequence>MSNYQNRYSQHFRQPSASTSSAGSQQSPALVARINEKKQELENLVALRDLSAGLAKQMEQLEEKLATLADGTEAVAAVLSNWHNVLRAIAMASSKIPQPKEPAEDNPFARRQKEEGNDGLRRDENGDDAAEASVVDDLTPALQHSLYQHIEFDKITTLNESVEGSGISVVKKTWDECLDTTKVLESDADEQLLMFIPFVFALAALPVFTGSIKLYSILLRSDSSPTSPKTLKLYLNRDDLDFSAASDLPATQTLELPLTAQVTEISVKRALFNNCHSLTLFFESNHSNGEEDVTRISYLGFKGSWTELKKEAVVANYEAAANPADHKNMVPGTNYGALGMGGHNQGF</sequence>
<name>A0ABR3GRL8_9PEZI</name>
<evidence type="ECO:0000256" key="2">
    <source>
        <dbReference type="SAM" id="Coils"/>
    </source>
</evidence>
<dbReference type="InterPro" id="IPR037047">
    <property type="entry name" value="PITH_dom_sf"/>
</dbReference>
<feature type="compositionally biased region" description="Polar residues" evidence="3">
    <location>
        <begin position="1"/>
        <end position="13"/>
    </location>
</feature>
<dbReference type="Proteomes" id="UP001447188">
    <property type="component" value="Unassembled WGS sequence"/>
</dbReference>
<dbReference type="PANTHER" id="PTHR12175">
    <property type="entry name" value="AD039 HT014 THIOREDOXIN FAMILY TRP26"/>
    <property type="match status" value="1"/>
</dbReference>